<dbReference type="Pfam" id="PF18481">
    <property type="entry name" value="DUF5616"/>
    <property type="match status" value="1"/>
</dbReference>
<reference evidence="3 4" key="1">
    <citation type="submission" date="2014-07" db="EMBL/GenBank/DDBJ databases">
        <title>Methanogenic archaea and the global carbon cycle.</title>
        <authorList>
            <person name="Henriksen J.R."/>
            <person name="Luke J."/>
            <person name="Reinhart S."/>
            <person name="Benedict M.N."/>
            <person name="Youngblut N.D."/>
            <person name="Metcalf M.E."/>
            <person name="Whitaker R.J."/>
            <person name="Metcalf W.W."/>
        </authorList>
    </citation>
    <scope>NUCLEOTIDE SEQUENCE [LARGE SCALE GENOMIC DNA]</scope>
    <source>
        <strain evidence="3 4">CHTI-55</strain>
    </source>
</reference>
<organism evidence="3 4">
    <name type="scientific">Methanosarcina thermophila CHTI-55</name>
    <dbReference type="NCBI Taxonomy" id="1434121"/>
    <lineage>
        <taxon>Archaea</taxon>
        <taxon>Methanobacteriati</taxon>
        <taxon>Methanobacteriota</taxon>
        <taxon>Stenosarchaea group</taxon>
        <taxon>Methanomicrobia</taxon>
        <taxon>Methanosarcinales</taxon>
        <taxon>Methanosarcinaceae</taxon>
        <taxon>Methanosarcina</taxon>
    </lineage>
</organism>
<feature type="domain" description="DUF434" evidence="1">
    <location>
        <begin position="24"/>
        <end position="79"/>
    </location>
</feature>
<dbReference type="AlphaFoldDB" id="A0A0E3H9Y2"/>
<accession>A0A0E3H9Y2</accession>
<name>A0A0E3H9Y2_METTE</name>
<dbReference type="InterPro" id="IPR007368">
    <property type="entry name" value="DUF434"/>
</dbReference>
<dbReference type="Proteomes" id="UP000056925">
    <property type="component" value="Chromosome"/>
</dbReference>
<evidence type="ECO:0000259" key="2">
    <source>
        <dbReference type="Pfam" id="PF18481"/>
    </source>
</evidence>
<evidence type="ECO:0000259" key="1">
    <source>
        <dbReference type="Pfam" id="PF04256"/>
    </source>
</evidence>
<dbReference type="GeneID" id="41601857"/>
<proteinExistence type="predicted"/>
<dbReference type="PANTHER" id="PTHR42252:SF1">
    <property type="entry name" value="DUF434 DOMAIN-CONTAINING PROTEIN"/>
    <property type="match status" value="1"/>
</dbReference>
<dbReference type="InterPro" id="IPR041652">
    <property type="entry name" value="DUF5616"/>
</dbReference>
<protein>
    <recommendedName>
        <fullName evidence="5">DUF434 domain-containing protein</fullName>
    </recommendedName>
</protein>
<evidence type="ECO:0008006" key="5">
    <source>
        <dbReference type="Google" id="ProtNLM"/>
    </source>
</evidence>
<dbReference type="KEGG" id="mthe:MSTHC_0581"/>
<dbReference type="Pfam" id="PF04256">
    <property type="entry name" value="DUF434"/>
    <property type="match status" value="1"/>
</dbReference>
<sequence>MRDMHESSADFSDSCIKEEVLKEKLLRPARDIRSILRWGYPKFSTIRFVADHFQLSLEERHILARVIMPPDRIISRINKKIDCSEIKDRKILIDGYNVLLTVDSLLKKELMWFCDDGYIRDTRYYFSKAKQAEDIEEALDAVLGFLSEASPKSVFFLFDAQISRSGELAGFTRRKLKEYKISGEAKTSKIADFELKTEGGNPESNVIVATSDGIIIDSVKEVLDIPACLMEKMGIEPIRLY</sequence>
<feature type="domain" description="DUF5616" evidence="2">
    <location>
        <begin position="84"/>
        <end position="228"/>
    </location>
</feature>
<dbReference type="RefSeq" id="WP_052721784.1">
    <property type="nucleotide sequence ID" value="NZ_CP009502.1"/>
</dbReference>
<dbReference type="PATRIC" id="fig|1434121.4.peg.729"/>
<evidence type="ECO:0000313" key="3">
    <source>
        <dbReference type="EMBL" id="AKB14899.1"/>
    </source>
</evidence>
<evidence type="ECO:0000313" key="4">
    <source>
        <dbReference type="Proteomes" id="UP000056925"/>
    </source>
</evidence>
<dbReference type="HOGENOM" id="CLU_102155_0_0_2"/>
<dbReference type="EMBL" id="CP009502">
    <property type="protein sequence ID" value="AKB14899.1"/>
    <property type="molecule type" value="Genomic_DNA"/>
</dbReference>
<gene>
    <name evidence="3" type="ORF">MSTHC_0581</name>
</gene>
<dbReference type="PANTHER" id="PTHR42252">
    <property type="entry name" value="DUF5616 DOMAIN-CONTAINING PROTEIN"/>
    <property type="match status" value="1"/>
</dbReference>